<evidence type="ECO:0008006" key="4">
    <source>
        <dbReference type="Google" id="ProtNLM"/>
    </source>
</evidence>
<organism evidence="2 3">
    <name type="scientific">Lentinus brumalis</name>
    <dbReference type="NCBI Taxonomy" id="2498619"/>
    <lineage>
        <taxon>Eukaryota</taxon>
        <taxon>Fungi</taxon>
        <taxon>Dikarya</taxon>
        <taxon>Basidiomycota</taxon>
        <taxon>Agaricomycotina</taxon>
        <taxon>Agaricomycetes</taxon>
        <taxon>Polyporales</taxon>
        <taxon>Polyporaceae</taxon>
        <taxon>Lentinus</taxon>
    </lineage>
</organism>
<dbReference type="OrthoDB" id="3257643at2759"/>
<evidence type="ECO:0000313" key="2">
    <source>
        <dbReference type="EMBL" id="RDX52796.1"/>
    </source>
</evidence>
<sequence length="266" mass="29095">MSIAQARHRAKRKAYLAQLEHSVESLQSTLGIIPGREYETPPLVVKVRKLERENEALRRELYDLRRRNQANGHAPSGGYTPDNSTPLGAEGPIHGQDVAQVVVWSTRPVFSQRPYDGSSGSHYPPSSPINYAYGVQGYPAPSTTTRSSATNGSHPYTVNQYASSPVPVIQHHISSSAYPRRAQPVFTDPTYDPRVPTVEGDHYQGDVPDISPQGSPYFPATIDAVSPPSEDIFYLVGTSSGCINTACVFWAIAVERTYNALRPSGE</sequence>
<name>A0A371DJV3_9APHY</name>
<evidence type="ECO:0000313" key="3">
    <source>
        <dbReference type="Proteomes" id="UP000256964"/>
    </source>
</evidence>
<dbReference type="AlphaFoldDB" id="A0A371DJV3"/>
<dbReference type="Gene3D" id="1.20.5.170">
    <property type="match status" value="1"/>
</dbReference>
<feature type="region of interest" description="Disordered" evidence="1">
    <location>
        <begin position="64"/>
        <end position="90"/>
    </location>
</feature>
<gene>
    <name evidence="2" type="ORF">OH76DRAFT_1416481</name>
</gene>
<evidence type="ECO:0000256" key="1">
    <source>
        <dbReference type="SAM" id="MobiDB-lite"/>
    </source>
</evidence>
<dbReference type="STRING" id="139420.A0A371DJV3"/>
<dbReference type="CDD" id="cd14686">
    <property type="entry name" value="bZIP"/>
    <property type="match status" value="1"/>
</dbReference>
<dbReference type="EMBL" id="KZ857389">
    <property type="protein sequence ID" value="RDX52796.1"/>
    <property type="molecule type" value="Genomic_DNA"/>
</dbReference>
<keyword evidence="3" id="KW-1185">Reference proteome</keyword>
<proteinExistence type="predicted"/>
<accession>A0A371DJV3</accession>
<protein>
    <recommendedName>
        <fullName evidence="4">BZIP domain-containing protein</fullName>
    </recommendedName>
</protein>
<dbReference type="Proteomes" id="UP000256964">
    <property type="component" value="Unassembled WGS sequence"/>
</dbReference>
<reference evidence="2 3" key="1">
    <citation type="journal article" date="2018" name="Biotechnol. Biofuels">
        <title>Integrative visual omics of the white-rot fungus Polyporus brumalis exposes the biotechnological potential of its oxidative enzymes for delignifying raw plant biomass.</title>
        <authorList>
            <person name="Miyauchi S."/>
            <person name="Rancon A."/>
            <person name="Drula E."/>
            <person name="Hage H."/>
            <person name="Chaduli D."/>
            <person name="Favel A."/>
            <person name="Grisel S."/>
            <person name="Henrissat B."/>
            <person name="Herpoel-Gimbert I."/>
            <person name="Ruiz-Duenas F.J."/>
            <person name="Chevret D."/>
            <person name="Hainaut M."/>
            <person name="Lin J."/>
            <person name="Wang M."/>
            <person name="Pangilinan J."/>
            <person name="Lipzen A."/>
            <person name="Lesage-Meessen L."/>
            <person name="Navarro D."/>
            <person name="Riley R."/>
            <person name="Grigoriev I.V."/>
            <person name="Zhou S."/>
            <person name="Raouche S."/>
            <person name="Rosso M.N."/>
        </authorList>
    </citation>
    <scope>NUCLEOTIDE SEQUENCE [LARGE SCALE GENOMIC DNA]</scope>
    <source>
        <strain evidence="2 3">BRFM 1820</strain>
    </source>
</reference>